<evidence type="ECO:0000313" key="2">
    <source>
        <dbReference type="Proteomes" id="UP000002217"/>
    </source>
</evidence>
<dbReference type="EMBL" id="CP001720">
    <property type="protein sequence ID" value="ACV62641.1"/>
    <property type="molecule type" value="Genomic_DNA"/>
</dbReference>
<keyword evidence="2" id="KW-1185">Reference proteome</keyword>
<evidence type="ECO:0000313" key="1">
    <source>
        <dbReference type="EMBL" id="ACV62641.1"/>
    </source>
</evidence>
<name>C8VX65_DESAS</name>
<dbReference type="AlphaFoldDB" id="C8VX65"/>
<dbReference type="SUPFAM" id="SSF53474">
    <property type="entry name" value="alpha/beta-Hydrolases"/>
    <property type="match status" value="1"/>
</dbReference>
<dbReference type="InterPro" id="IPR029058">
    <property type="entry name" value="AB_hydrolase_fold"/>
</dbReference>
<dbReference type="eggNOG" id="ENOG50317MH">
    <property type="taxonomic scope" value="Bacteria"/>
</dbReference>
<gene>
    <name evidence="1" type="ordered locus">Dtox_1788</name>
</gene>
<dbReference type="HOGENOM" id="CLU_1110586_0_0_9"/>
<protein>
    <submittedName>
        <fullName evidence="1">Uncharacterized protein</fullName>
    </submittedName>
</protein>
<dbReference type="Proteomes" id="UP000002217">
    <property type="component" value="Chromosome"/>
</dbReference>
<sequence length="279" mass="32379">MSVLQNITFKFNCIICRKQIRQVFTITRIIFVHGIGLDTGEDYWKPWSAALAESLKCIELNVAESSFDGVYYADIYAAVNLIDISHKLQKERFILQVKNNAREDMYRQTPFHQRGQIEDVLDNGSKLFGQMYHYFHDDQVYECINKRLYDKLASVEDKVHLIGYSLGSLISFCSLQQRRELTGKVKNFIMVGCPLFWLRHGMKLRADLHVKPTLNHFTNVAGILDIAYPQIVPRYVEGLDEQVKVTVNRYNPVKGHSAYFDVKTSLNAIAEIIKKYYHE</sequence>
<dbReference type="Gene3D" id="3.40.50.1820">
    <property type="entry name" value="alpha/beta hydrolase"/>
    <property type="match status" value="1"/>
</dbReference>
<accession>C8VX65</accession>
<organism evidence="1 2">
    <name type="scientific">Desulfofarcimen acetoxidans (strain ATCC 49208 / DSM 771 / KCTC 5769 / VKM B-1644 / 5575)</name>
    <name type="common">Desulfotomaculum acetoxidans</name>
    <dbReference type="NCBI Taxonomy" id="485916"/>
    <lineage>
        <taxon>Bacteria</taxon>
        <taxon>Bacillati</taxon>
        <taxon>Bacillota</taxon>
        <taxon>Clostridia</taxon>
        <taxon>Eubacteriales</taxon>
        <taxon>Peptococcaceae</taxon>
        <taxon>Desulfofarcimen</taxon>
    </lineage>
</organism>
<dbReference type="KEGG" id="dae:Dtox_1788"/>
<proteinExistence type="predicted"/>
<reference evidence="1 2" key="1">
    <citation type="journal article" date="2009" name="Stand. Genomic Sci.">
        <title>Complete genome sequence of Desulfotomaculum acetoxidans type strain (5575).</title>
        <authorList>
            <person name="Spring S."/>
            <person name="Lapidus A."/>
            <person name="Schroder M."/>
            <person name="Gleim D."/>
            <person name="Sims D."/>
            <person name="Meincke L."/>
            <person name="Glavina Del Rio T."/>
            <person name="Tice H."/>
            <person name="Copeland A."/>
            <person name="Cheng J.F."/>
            <person name="Lucas S."/>
            <person name="Chen F."/>
            <person name="Nolan M."/>
            <person name="Bruce D."/>
            <person name="Goodwin L."/>
            <person name="Pitluck S."/>
            <person name="Ivanova N."/>
            <person name="Mavromatis K."/>
            <person name="Mikhailova N."/>
            <person name="Pati A."/>
            <person name="Chen A."/>
            <person name="Palaniappan K."/>
            <person name="Land M."/>
            <person name="Hauser L."/>
            <person name="Chang Y.J."/>
            <person name="Jeffries C.D."/>
            <person name="Chain P."/>
            <person name="Saunders E."/>
            <person name="Brettin T."/>
            <person name="Detter J.C."/>
            <person name="Goker M."/>
            <person name="Bristow J."/>
            <person name="Eisen J.A."/>
            <person name="Markowitz V."/>
            <person name="Hugenholtz P."/>
            <person name="Kyrpides N.C."/>
            <person name="Klenk H.P."/>
            <person name="Han C."/>
        </authorList>
    </citation>
    <scope>NUCLEOTIDE SEQUENCE [LARGE SCALE GENOMIC DNA]</scope>
    <source>
        <strain evidence="2">ATCC 49208 / DSM 771 / VKM B-1644</strain>
    </source>
</reference>